<feature type="coiled-coil region" evidence="8">
    <location>
        <begin position="355"/>
        <end position="414"/>
    </location>
</feature>
<reference evidence="10 11" key="1">
    <citation type="journal article" date="2007" name="Appl. Environ. Microbiol.">
        <title>Genome sequence of the cellulolytic gliding bacterium Cytophaga hutchinsonii.</title>
        <authorList>
            <person name="Xie G."/>
            <person name="Bruce D.C."/>
            <person name="Challacombe J.F."/>
            <person name="Chertkov O."/>
            <person name="Detter J.C."/>
            <person name="Gilna P."/>
            <person name="Han C.S."/>
            <person name="Lucas S."/>
            <person name="Misra M."/>
            <person name="Myers G.L."/>
            <person name="Richardson P."/>
            <person name="Tapia R."/>
            <person name="Thayer N."/>
            <person name="Thompson L.S."/>
            <person name="Brettin T.S."/>
            <person name="Henrissat B."/>
            <person name="Wilson D.B."/>
            <person name="McBride M.J."/>
        </authorList>
    </citation>
    <scope>NUCLEOTIDE SEQUENCE [LARGE SCALE GENOMIC DNA]</scope>
    <source>
        <strain evidence="11">ATCC 33406 / DSM 1761 / CIP 103989 / NBRC 15051 / NCIMB 9469 / D465</strain>
    </source>
</reference>
<evidence type="ECO:0000256" key="2">
    <source>
        <dbReference type="ARBA" id="ARBA00007613"/>
    </source>
</evidence>
<gene>
    <name evidence="10" type="ordered locus">CHU_2515</name>
</gene>
<dbReference type="Gene3D" id="1.20.1600.10">
    <property type="entry name" value="Outer membrane efflux proteins (OEP)"/>
    <property type="match status" value="1"/>
</dbReference>
<keyword evidence="11" id="KW-1185">Reference proteome</keyword>
<evidence type="ECO:0000256" key="4">
    <source>
        <dbReference type="ARBA" id="ARBA00022452"/>
    </source>
</evidence>
<feature type="signal peptide" evidence="9">
    <location>
        <begin position="1"/>
        <end position="21"/>
    </location>
</feature>
<dbReference type="Proteomes" id="UP000001822">
    <property type="component" value="Chromosome"/>
</dbReference>
<proteinExistence type="inferred from homology"/>
<dbReference type="GO" id="GO:0015288">
    <property type="term" value="F:porin activity"/>
    <property type="evidence" value="ECO:0007669"/>
    <property type="project" value="TreeGrafter"/>
</dbReference>
<dbReference type="RefSeq" id="WP_011585883.1">
    <property type="nucleotide sequence ID" value="NC_008255.1"/>
</dbReference>
<sequence length="463" mass="52009">MKKLSILSLLVAMIFYHGAQAQQDSVFTLDECINYAFTNQADVKNASLDQQISKNKVNETRAYGLPQINFEGSSMYNVALQPMFMTNETANQFINGGAPLPPGVDPNGTRVIPNLFQLKASNTATLNASQIIFDGSYLVGLKASKTYNELATKSMTQTKIETTDKITKGFYLVLINEQRMKLLDANIARIDTSLKQLKEVNKSGFAEGLDVNRLEVTSNNLKTDRLNVQNQLILTYALLKYQMSYPVNQELKLSGTLDELVARLNTVSNPSTGAFDYNTRIEYSLLKTQKRLEELNYKNTRALSYPKLVAFGTAGIINMNNDYMKLYSTKYYGYGFVGAKLTVPIFTGGNHYYQQQGAKLKVKKVENNMELMEDAIDLQVQQTKIILDNNLENIKSQKRNLELAEQVIKQTKIKYDEGVGSNLEVVDAENSFKNAQTNYYDAVYNALVSLIDYQKATGSLFTE</sequence>
<dbReference type="KEGG" id="chu:CHU_2515"/>
<evidence type="ECO:0000256" key="9">
    <source>
        <dbReference type="SAM" id="SignalP"/>
    </source>
</evidence>
<protein>
    <submittedName>
        <fullName evidence="10">Outer membrane protein</fullName>
    </submittedName>
</protein>
<dbReference type="AlphaFoldDB" id="A0A6N4STS5"/>
<organism evidence="10 11">
    <name type="scientific">Cytophaga hutchinsonii (strain ATCC 33406 / DSM 1761 / CIP 103989 / NBRC 15051 / NCIMB 9469 / D465)</name>
    <dbReference type="NCBI Taxonomy" id="269798"/>
    <lineage>
        <taxon>Bacteria</taxon>
        <taxon>Pseudomonadati</taxon>
        <taxon>Bacteroidota</taxon>
        <taxon>Cytophagia</taxon>
        <taxon>Cytophagales</taxon>
        <taxon>Cytophagaceae</taxon>
        <taxon>Cytophaga</taxon>
    </lineage>
</organism>
<keyword evidence="4" id="KW-1134">Transmembrane beta strand</keyword>
<comment type="subcellular location">
    <subcellularLocation>
        <location evidence="1">Cell outer membrane</location>
    </subcellularLocation>
</comment>
<evidence type="ECO:0000256" key="8">
    <source>
        <dbReference type="SAM" id="Coils"/>
    </source>
</evidence>
<dbReference type="GO" id="GO:1990281">
    <property type="term" value="C:efflux pump complex"/>
    <property type="evidence" value="ECO:0007669"/>
    <property type="project" value="TreeGrafter"/>
</dbReference>
<keyword evidence="5" id="KW-0812">Transmembrane</keyword>
<evidence type="ECO:0000256" key="7">
    <source>
        <dbReference type="ARBA" id="ARBA00023237"/>
    </source>
</evidence>
<evidence type="ECO:0000313" key="10">
    <source>
        <dbReference type="EMBL" id="ABG59769.1"/>
    </source>
</evidence>
<name>A0A6N4STS5_CYTH3</name>
<feature type="chain" id="PRO_5026837010" evidence="9">
    <location>
        <begin position="22"/>
        <end position="463"/>
    </location>
</feature>
<evidence type="ECO:0000256" key="3">
    <source>
        <dbReference type="ARBA" id="ARBA00022448"/>
    </source>
</evidence>
<accession>A0A6N4STS5</accession>
<evidence type="ECO:0000256" key="6">
    <source>
        <dbReference type="ARBA" id="ARBA00023136"/>
    </source>
</evidence>
<dbReference type="EMBL" id="CP000383">
    <property type="protein sequence ID" value="ABG59769.1"/>
    <property type="molecule type" value="Genomic_DNA"/>
</dbReference>
<evidence type="ECO:0000256" key="1">
    <source>
        <dbReference type="ARBA" id="ARBA00004442"/>
    </source>
</evidence>
<dbReference type="Pfam" id="PF02321">
    <property type="entry name" value="OEP"/>
    <property type="match status" value="1"/>
</dbReference>
<dbReference type="OrthoDB" id="367883at2"/>
<evidence type="ECO:0000256" key="5">
    <source>
        <dbReference type="ARBA" id="ARBA00022692"/>
    </source>
</evidence>
<keyword evidence="6" id="KW-0472">Membrane</keyword>
<dbReference type="PANTHER" id="PTHR30026">
    <property type="entry name" value="OUTER MEMBRANE PROTEIN TOLC"/>
    <property type="match status" value="1"/>
</dbReference>
<dbReference type="InterPro" id="IPR051906">
    <property type="entry name" value="TolC-like"/>
</dbReference>
<keyword evidence="3" id="KW-0813">Transport</keyword>
<keyword evidence="8" id="KW-0175">Coiled coil</keyword>
<dbReference type="InterPro" id="IPR003423">
    <property type="entry name" value="OMP_efflux"/>
</dbReference>
<comment type="similarity">
    <text evidence="2">Belongs to the outer membrane factor (OMF) (TC 1.B.17) family.</text>
</comment>
<keyword evidence="9" id="KW-0732">Signal</keyword>
<dbReference type="GO" id="GO:0015562">
    <property type="term" value="F:efflux transmembrane transporter activity"/>
    <property type="evidence" value="ECO:0007669"/>
    <property type="project" value="InterPro"/>
</dbReference>
<keyword evidence="7" id="KW-0998">Cell outer membrane</keyword>
<evidence type="ECO:0000313" key="11">
    <source>
        <dbReference type="Proteomes" id="UP000001822"/>
    </source>
</evidence>
<dbReference type="GO" id="GO:0009279">
    <property type="term" value="C:cell outer membrane"/>
    <property type="evidence" value="ECO:0007669"/>
    <property type="project" value="UniProtKB-SubCell"/>
</dbReference>
<dbReference type="PANTHER" id="PTHR30026:SF20">
    <property type="entry name" value="OUTER MEMBRANE PROTEIN TOLC"/>
    <property type="match status" value="1"/>
</dbReference>
<dbReference type="SUPFAM" id="SSF56954">
    <property type="entry name" value="Outer membrane efflux proteins (OEP)"/>
    <property type="match status" value="1"/>
</dbReference>